<organism evidence="3">
    <name type="scientific">Symploca sp. SIO1C4</name>
    <dbReference type="NCBI Taxonomy" id="2607765"/>
    <lineage>
        <taxon>Bacteria</taxon>
        <taxon>Bacillati</taxon>
        <taxon>Cyanobacteriota</taxon>
        <taxon>Cyanophyceae</taxon>
        <taxon>Coleofasciculales</taxon>
        <taxon>Coleofasciculaceae</taxon>
        <taxon>Symploca</taxon>
    </lineage>
</organism>
<reference evidence="3" key="1">
    <citation type="submission" date="2019-11" db="EMBL/GenBank/DDBJ databases">
        <title>Genomic insights into an expanded diversity of filamentous marine cyanobacteria reveals the extraordinary biosynthetic potential of Moorea and Okeania.</title>
        <authorList>
            <person name="Ferreira Leao T."/>
            <person name="Wang M."/>
            <person name="Moss N."/>
            <person name="Da Silva R."/>
            <person name="Sanders J."/>
            <person name="Nurk S."/>
            <person name="Gurevich A."/>
            <person name="Humphrey G."/>
            <person name="Reher R."/>
            <person name="Zhu Q."/>
            <person name="Belda-Ferre P."/>
            <person name="Glukhov E."/>
            <person name="Rex R."/>
            <person name="Dorrestein P.C."/>
            <person name="Knight R."/>
            <person name="Pevzner P."/>
            <person name="Gerwick W.H."/>
            <person name="Gerwick L."/>
        </authorList>
    </citation>
    <scope>NUCLEOTIDE SEQUENCE</scope>
    <source>
        <strain evidence="3">SIO1C4</strain>
    </source>
</reference>
<name>A0A6B3N6G3_9CYAN</name>
<evidence type="ECO:0000256" key="1">
    <source>
        <dbReference type="ARBA" id="ARBA00023125"/>
    </source>
</evidence>
<feature type="domain" description="Cas12f1-like TNB" evidence="2">
    <location>
        <begin position="19"/>
        <end position="87"/>
    </location>
</feature>
<dbReference type="InterPro" id="IPR010095">
    <property type="entry name" value="Cas12f1-like_TNB"/>
</dbReference>
<dbReference type="NCBIfam" id="NF040570">
    <property type="entry name" value="guided_TnpB"/>
    <property type="match status" value="1"/>
</dbReference>
<dbReference type="GO" id="GO:0003677">
    <property type="term" value="F:DNA binding"/>
    <property type="evidence" value="ECO:0007669"/>
    <property type="project" value="UniProtKB-KW"/>
</dbReference>
<gene>
    <name evidence="3" type="ORF">F6J89_06015</name>
</gene>
<proteinExistence type="predicted"/>
<protein>
    <submittedName>
        <fullName evidence="3">Transposase</fullName>
    </submittedName>
</protein>
<evidence type="ECO:0000313" key="3">
    <source>
        <dbReference type="EMBL" id="NER27190.1"/>
    </source>
</evidence>
<dbReference type="EMBL" id="JAAHFQ010000080">
    <property type="protein sequence ID" value="NER27190.1"/>
    <property type="molecule type" value="Genomic_DNA"/>
</dbReference>
<sequence length="144" mass="16344">VRNMVKNRKLARSISDAAWGEFFRQLEYKCQWYGRKLVKIDRFFPSSKRCNNCGFVVERLPLNIRSWDCPECGTKGIDRDINAGKNILAAGLAVRQRGLGGFPHERLPNPFGVSVCGANIRPDNNCVKGQLRKTPRGKKQKPKL</sequence>
<dbReference type="Pfam" id="PF07282">
    <property type="entry name" value="Cas12f1-like_TNB"/>
    <property type="match status" value="1"/>
</dbReference>
<dbReference type="AlphaFoldDB" id="A0A6B3N6G3"/>
<evidence type="ECO:0000259" key="2">
    <source>
        <dbReference type="Pfam" id="PF07282"/>
    </source>
</evidence>
<accession>A0A6B3N6G3</accession>
<comment type="caution">
    <text evidence="3">The sequence shown here is derived from an EMBL/GenBank/DDBJ whole genome shotgun (WGS) entry which is preliminary data.</text>
</comment>
<keyword evidence="1" id="KW-0238">DNA-binding</keyword>
<feature type="non-terminal residue" evidence="3">
    <location>
        <position position="1"/>
    </location>
</feature>